<evidence type="ECO:0000313" key="2">
    <source>
        <dbReference type="EMBL" id="CAL1240781.1"/>
    </source>
</evidence>
<evidence type="ECO:0000259" key="1">
    <source>
        <dbReference type="Pfam" id="PF08670"/>
    </source>
</evidence>
<evidence type="ECO:0000313" key="3">
    <source>
        <dbReference type="Proteomes" id="UP001497493"/>
    </source>
</evidence>
<reference evidence="2 3" key="1">
    <citation type="submission" date="2024-04" db="EMBL/GenBank/DDBJ databases">
        <authorList>
            <person name="Cremers G."/>
        </authorList>
    </citation>
    <scope>NUCLEOTIDE SEQUENCE [LARGE SCALE GENOMIC DNA]</scope>
    <source>
        <strain evidence="2">MeCH1-AG</strain>
    </source>
</reference>
<dbReference type="RefSeq" id="WP_348757347.1">
    <property type="nucleotide sequence ID" value="NZ_OZ026884.1"/>
</dbReference>
<accession>A0ABP1C941</accession>
<dbReference type="InterPro" id="IPR035965">
    <property type="entry name" value="PAS-like_dom_sf"/>
</dbReference>
<sequence length="158" mass="18267">MGAPEQPSEANAYLADHVARLGNSFYHWTGRSLFDPRMTPQEAARYLFHAPFAVVSHDHRPDPVFNYGNQTALALFGMRWEEFTALPSRLSAERQERAARERLLAAVAERGYVDDYRGIRIARHGRRFLIERATVWNVLDAQSRPCGQAAYFTEWRWL</sequence>
<dbReference type="EMBL" id="OZ026884">
    <property type="protein sequence ID" value="CAL1240781.1"/>
    <property type="molecule type" value="Genomic_DNA"/>
</dbReference>
<dbReference type="Pfam" id="PF08670">
    <property type="entry name" value="MEKHLA"/>
    <property type="match status" value="1"/>
</dbReference>
<keyword evidence="3" id="KW-1185">Reference proteome</keyword>
<dbReference type="SUPFAM" id="SSF55785">
    <property type="entry name" value="PYP-like sensor domain (PAS domain)"/>
    <property type="match status" value="1"/>
</dbReference>
<name>A0ABP1C941_9GAMM</name>
<feature type="domain" description="MEKHLA" evidence="1">
    <location>
        <begin position="16"/>
        <end position="157"/>
    </location>
</feature>
<proteinExistence type="predicted"/>
<organism evidence="2 3">
    <name type="scientific">Candidatus Methylocalor cossyra</name>
    <dbReference type="NCBI Taxonomy" id="3108543"/>
    <lineage>
        <taxon>Bacteria</taxon>
        <taxon>Pseudomonadati</taxon>
        <taxon>Pseudomonadota</taxon>
        <taxon>Gammaproteobacteria</taxon>
        <taxon>Methylococcales</taxon>
        <taxon>Methylococcaceae</taxon>
        <taxon>Candidatus Methylocalor</taxon>
    </lineage>
</organism>
<dbReference type="Proteomes" id="UP001497493">
    <property type="component" value="Chromosome"/>
</dbReference>
<protein>
    <submittedName>
        <fullName evidence="2">MEKHLA domain-containing protein</fullName>
    </submittedName>
</protein>
<dbReference type="InterPro" id="IPR013978">
    <property type="entry name" value="MEKHLA"/>
</dbReference>
<gene>
    <name evidence="2" type="ORF">MECH1_V1_2005</name>
</gene>